<proteinExistence type="predicted"/>
<reference evidence="2" key="1">
    <citation type="journal article" date="2017" name="Nat. Microbiol.">
        <title>Global analysis of biosynthetic gene clusters reveals vast potential of secondary metabolite production in Penicillium species.</title>
        <authorList>
            <person name="Nielsen J.C."/>
            <person name="Grijseels S."/>
            <person name="Prigent S."/>
            <person name="Ji B."/>
            <person name="Dainat J."/>
            <person name="Nielsen K.F."/>
            <person name="Frisvad J.C."/>
            <person name="Workman M."/>
            <person name="Nielsen J."/>
        </authorList>
    </citation>
    <scope>NUCLEOTIDE SEQUENCE [LARGE SCALE GENOMIC DNA]</scope>
    <source>
        <strain evidence="2">IBT 31811</strain>
    </source>
</reference>
<dbReference type="OrthoDB" id="3029470at2759"/>
<dbReference type="AlphaFoldDB" id="A0A1V6QPJ3"/>
<dbReference type="STRING" id="416450.A0A1V6QPJ3"/>
<accession>A0A1V6QPJ3</accession>
<comment type="caution">
    <text evidence="1">The sequence shown here is derived from an EMBL/GenBank/DDBJ whole genome shotgun (WGS) entry which is preliminary data.</text>
</comment>
<dbReference type="EMBL" id="MDYN01000001">
    <property type="protein sequence ID" value="OQD91115.1"/>
    <property type="molecule type" value="Genomic_DNA"/>
</dbReference>
<organism evidence="1 2">
    <name type="scientific">Penicillium antarcticum</name>
    <dbReference type="NCBI Taxonomy" id="416450"/>
    <lineage>
        <taxon>Eukaryota</taxon>
        <taxon>Fungi</taxon>
        <taxon>Dikarya</taxon>
        <taxon>Ascomycota</taxon>
        <taxon>Pezizomycotina</taxon>
        <taxon>Eurotiomycetes</taxon>
        <taxon>Eurotiomycetidae</taxon>
        <taxon>Eurotiales</taxon>
        <taxon>Aspergillaceae</taxon>
        <taxon>Penicillium</taxon>
    </lineage>
</organism>
<name>A0A1V6QPJ3_9EURO</name>
<sequence>MNTTPQQILNIEDALVSDDNPARNEGFLDYERCARLHNYLVAYAWMVRYERDTPDLDALASRPLRFMNEDTEAVRERLDPSLNSFLDLIYDPEPELFYWVNGVIMDFCDITFPDEHNNLEDKERFVVIYDTVPGLGPHNLGVVYDQQLHRASFPMTITNSESVEPIDEHEDLWFPLETILTHWVNLIRMGKVVADSRGEDLPDDVAMSRSQIGLWAWLPYCSVQIDNTVAAMDRYSAAIESRMPPESLSTASTSLFTDADLDTASVPKSCFIRSVLTRVKTPRFNLIAPGLEVPHDKVAFARRQQFTDVPRDEASIPPILLFAAESALTVNFNKEIRWSFLKGVDQVTMNESGLIPTGLYSESVCRCHYDEEEAGFRLLLPFALRSTLWDNEGARMSDGSLVTSGSFTELFQHGHFHPFGGERRAQRLERLFNRWTELIENGVWTVGRDGVEGGIDTFRDADNGNGAWMDYWIAPDW</sequence>
<gene>
    <name evidence="1" type="ORF">PENANT_c001G00105</name>
</gene>
<evidence type="ECO:0000313" key="2">
    <source>
        <dbReference type="Proteomes" id="UP000191672"/>
    </source>
</evidence>
<dbReference type="Proteomes" id="UP000191672">
    <property type="component" value="Unassembled WGS sequence"/>
</dbReference>
<evidence type="ECO:0000313" key="1">
    <source>
        <dbReference type="EMBL" id="OQD91115.1"/>
    </source>
</evidence>
<protein>
    <submittedName>
        <fullName evidence="1">Uncharacterized protein</fullName>
    </submittedName>
</protein>
<keyword evidence="2" id="KW-1185">Reference proteome</keyword>